<evidence type="ECO:0000256" key="2">
    <source>
        <dbReference type="ARBA" id="ARBA00022741"/>
    </source>
</evidence>
<keyword evidence="6" id="KW-1185">Reference proteome</keyword>
<dbReference type="PANTHER" id="PTHR42918">
    <property type="entry name" value="LYSYL-TRNA SYNTHETASE"/>
    <property type="match status" value="1"/>
</dbReference>
<evidence type="ECO:0000313" key="5">
    <source>
        <dbReference type="EMBL" id="MDZ8117387.1"/>
    </source>
</evidence>
<dbReference type="InterPro" id="IPR004525">
    <property type="entry name" value="EpmA"/>
</dbReference>
<organism evidence="5 6">
    <name type="scientific">Pontiella agarivorans</name>
    <dbReference type="NCBI Taxonomy" id="3038953"/>
    <lineage>
        <taxon>Bacteria</taxon>
        <taxon>Pseudomonadati</taxon>
        <taxon>Kiritimatiellota</taxon>
        <taxon>Kiritimatiellia</taxon>
        <taxon>Kiritimatiellales</taxon>
        <taxon>Pontiellaceae</taxon>
        <taxon>Pontiella</taxon>
    </lineage>
</organism>
<dbReference type="RefSeq" id="WP_322607188.1">
    <property type="nucleotide sequence ID" value="NZ_JARVCO010000002.1"/>
</dbReference>
<evidence type="ECO:0000259" key="4">
    <source>
        <dbReference type="PROSITE" id="PS50862"/>
    </source>
</evidence>
<name>A0ABU5MT63_9BACT</name>
<evidence type="ECO:0000256" key="1">
    <source>
        <dbReference type="ARBA" id="ARBA00022598"/>
    </source>
</evidence>
<feature type="domain" description="Aminoacyl-transfer RNA synthetases class-II family profile" evidence="4">
    <location>
        <begin position="12"/>
        <end position="279"/>
    </location>
</feature>
<dbReference type="NCBIfam" id="TIGR00462">
    <property type="entry name" value="genX"/>
    <property type="match status" value="1"/>
</dbReference>
<keyword evidence="1" id="KW-0436">Ligase</keyword>
<dbReference type="InterPro" id="IPR006195">
    <property type="entry name" value="aa-tRNA-synth_II"/>
</dbReference>
<dbReference type="Proteomes" id="UP001290861">
    <property type="component" value="Unassembled WGS sequence"/>
</dbReference>
<dbReference type="Pfam" id="PF00152">
    <property type="entry name" value="tRNA-synt_2"/>
    <property type="match status" value="1"/>
</dbReference>
<gene>
    <name evidence="5" type="primary">epmA</name>
    <name evidence="5" type="ORF">P9H32_02005</name>
</gene>
<dbReference type="PROSITE" id="PS50862">
    <property type="entry name" value="AA_TRNA_LIGASE_II"/>
    <property type="match status" value="1"/>
</dbReference>
<keyword evidence="2" id="KW-0547">Nucleotide-binding</keyword>
<proteinExistence type="predicted"/>
<evidence type="ECO:0000313" key="6">
    <source>
        <dbReference type="Proteomes" id="UP001290861"/>
    </source>
</evidence>
<dbReference type="Gene3D" id="3.30.930.10">
    <property type="entry name" value="Bira Bifunctional Protein, Domain 2"/>
    <property type="match status" value="2"/>
</dbReference>
<dbReference type="EMBL" id="JARVCO010000002">
    <property type="protein sequence ID" value="MDZ8117387.1"/>
    <property type="molecule type" value="Genomic_DNA"/>
</dbReference>
<comment type="caution">
    <text evidence="5">The sequence shown here is derived from an EMBL/GenBank/DDBJ whole genome shotgun (WGS) entry which is preliminary data.</text>
</comment>
<sequence>MNTGPVIARDVLMRGIRAFFYARDYAEVETPIRLKIPCMELHIDAEPSGDHFLRTSPEIFHKQLLAAGHQRIFEIGKCFRHGERGPLHHPEYTMLEWYQTGADYMDILEETKQLIACVWKGVSRDWKILPVSEAFQEFAGWDPAGNYDENRFDIDLVDKVEPAIRKIGGPVVLKDYPVEAAALSRKKNGNPLVAERWELYIDGVEIANAYSELTDPVEQRMRFEECAAQRRALGKTVYPIDEAFLQALEHMPPAGGVALGVDRLLMLLLGASTLDAVLPFRN</sequence>
<reference evidence="5 6" key="1">
    <citation type="journal article" date="2024" name="Appl. Environ. Microbiol.">
        <title>Pontiella agarivorans sp. nov., a novel marine anaerobic bacterium capable of degrading macroalgal polysaccharides and fixing nitrogen.</title>
        <authorList>
            <person name="Liu N."/>
            <person name="Kivenson V."/>
            <person name="Peng X."/>
            <person name="Cui Z."/>
            <person name="Lankiewicz T.S."/>
            <person name="Gosselin K.M."/>
            <person name="English C.J."/>
            <person name="Blair E.M."/>
            <person name="O'Malley M.A."/>
            <person name="Valentine D.L."/>
        </authorList>
    </citation>
    <scope>NUCLEOTIDE SEQUENCE [LARGE SCALE GENOMIC DNA]</scope>
    <source>
        <strain evidence="5 6">NLcol2</strain>
    </source>
</reference>
<dbReference type="InterPro" id="IPR045864">
    <property type="entry name" value="aa-tRNA-synth_II/BPL/LPL"/>
</dbReference>
<evidence type="ECO:0000256" key="3">
    <source>
        <dbReference type="ARBA" id="ARBA00022840"/>
    </source>
</evidence>
<dbReference type="SUPFAM" id="SSF55681">
    <property type="entry name" value="Class II aaRS and biotin synthetases"/>
    <property type="match status" value="1"/>
</dbReference>
<accession>A0ABU5MT63</accession>
<dbReference type="InterPro" id="IPR004364">
    <property type="entry name" value="Aa-tRNA-synt_II"/>
</dbReference>
<dbReference type="PANTHER" id="PTHR42918:SF6">
    <property type="entry name" value="ELONGATION FACTOR P--(R)-BETA-LYSINE LIGASE"/>
    <property type="match status" value="1"/>
</dbReference>
<keyword evidence="3" id="KW-0067">ATP-binding</keyword>
<protein>
    <submittedName>
        <fullName evidence="5">EF-P lysine aminoacylase EpmA</fullName>
    </submittedName>
</protein>